<feature type="compositionally biased region" description="Low complexity" evidence="4">
    <location>
        <begin position="271"/>
        <end position="289"/>
    </location>
</feature>
<protein>
    <submittedName>
        <fullName evidence="5">Uncharacterized protein</fullName>
    </submittedName>
</protein>
<evidence type="ECO:0000256" key="2">
    <source>
        <dbReference type="ARBA" id="ARBA00006311"/>
    </source>
</evidence>
<dbReference type="Pfam" id="PF03036">
    <property type="entry name" value="Perilipin"/>
    <property type="match status" value="1"/>
</dbReference>
<name>A0A9Q0M585_BLOTA</name>
<reference evidence="5" key="1">
    <citation type="submission" date="2022-12" db="EMBL/GenBank/DDBJ databases">
        <title>Genome assemblies of Blomia tropicalis.</title>
        <authorList>
            <person name="Cui Y."/>
        </authorList>
    </citation>
    <scope>NUCLEOTIDE SEQUENCE</scope>
    <source>
        <tissue evidence="5">Adult mites</tissue>
    </source>
</reference>
<comment type="subcellular location">
    <subcellularLocation>
        <location evidence="1">Lipid droplet</location>
    </subcellularLocation>
</comment>
<dbReference type="OMA" id="TCSPFGT"/>
<evidence type="ECO:0000256" key="1">
    <source>
        <dbReference type="ARBA" id="ARBA00004502"/>
    </source>
</evidence>
<dbReference type="Proteomes" id="UP001142055">
    <property type="component" value="Chromosome 2"/>
</dbReference>
<evidence type="ECO:0000313" key="6">
    <source>
        <dbReference type="Proteomes" id="UP001142055"/>
    </source>
</evidence>
<feature type="region of interest" description="Disordered" evidence="4">
    <location>
        <begin position="267"/>
        <end position="348"/>
    </location>
</feature>
<dbReference type="AlphaFoldDB" id="A0A9Q0M585"/>
<comment type="similarity">
    <text evidence="2">Belongs to the perilipin family.</text>
</comment>
<dbReference type="EMBL" id="JAPWDV010000002">
    <property type="protein sequence ID" value="KAJ6219586.1"/>
    <property type="molecule type" value="Genomic_DNA"/>
</dbReference>
<dbReference type="GO" id="GO:0005829">
    <property type="term" value="C:cytosol"/>
    <property type="evidence" value="ECO:0007669"/>
    <property type="project" value="TreeGrafter"/>
</dbReference>
<sequence length="348" mass="37729">MAPNATSSSANLPHLQIVDRLVEYPLVNNALGYANQGYAALKSSNSVITQTLDRAEKSFHLVVTATVVPVLTQLEQPIKQADSLAVQSLDLVQSKIDSIQKSGEELKDSTRKLADQTVERYQALKSSAVQSVQSKAHQVWTLPSNVVPLLDQILSAGESVLDYLLPSDGKDDGKSSQNGSPAKKDQDSKVNDNTKDVIRLIIVRMGTFSDKVQKRIVNYSRDRWVPALFERVVHIRSNLVGLLSNGTTGKLVQRIFMPTNGLFLNPVPVKSSTNNSNNNSNSTTTTTTTPALSPIKAKNATSVKTSPKKSNHTLNSSSQSMNTSNSTNSASPQSNKDLPKQNDSDMSI</sequence>
<dbReference type="GO" id="GO:0005811">
    <property type="term" value="C:lipid droplet"/>
    <property type="evidence" value="ECO:0007669"/>
    <property type="project" value="UniProtKB-SubCell"/>
</dbReference>
<evidence type="ECO:0000313" key="5">
    <source>
        <dbReference type="EMBL" id="KAJ6219586.1"/>
    </source>
</evidence>
<dbReference type="GO" id="GO:0019915">
    <property type="term" value="P:lipid storage"/>
    <property type="evidence" value="ECO:0007669"/>
    <property type="project" value="TreeGrafter"/>
</dbReference>
<dbReference type="GO" id="GO:0010890">
    <property type="term" value="P:positive regulation of triglyceride storage"/>
    <property type="evidence" value="ECO:0007669"/>
    <property type="project" value="TreeGrafter"/>
</dbReference>
<evidence type="ECO:0000256" key="3">
    <source>
        <dbReference type="ARBA" id="ARBA00022677"/>
    </source>
</evidence>
<evidence type="ECO:0000256" key="4">
    <source>
        <dbReference type="SAM" id="MobiDB-lite"/>
    </source>
</evidence>
<dbReference type="InterPro" id="IPR004279">
    <property type="entry name" value="Perilipin"/>
</dbReference>
<dbReference type="PANTHER" id="PTHR14024">
    <property type="entry name" value="PERILIPIN"/>
    <property type="match status" value="1"/>
</dbReference>
<accession>A0A9Q0M585</accession>
<keyword evidence="3" id="KW-0551">Lipid droplet</keyword>
<keyword evidence="6" id="KW-1185">Reference proteome</keyword>
<gene>
    <name evidence="5" type="ORF">RDWZM_005398</name>
</gene>
<feature type="compositionally biased region" description="Basic and acidic residues" evidence="4">
    <location>
        <begin position="337"/>
        <end position="348"/>
    </location>
</feature>
<comment type="caution">
    <text evidence="5">The sequence shown here is derived from an EMBL/GenBank/DDBJ whole genome shotgun (WGS) entry which is preliminary data.</text>
</comment>
<feature type="region of interest" description="Disordered" evidence="4">
    <location>
        <begin position="167"/>
        <end position="190"/>
    </location>
</feature>
<feature type="compositionally biased region" description="Low complexity" evidence="4">
    <location>
        <begin position="315"/>
        <end position="335"/>
    </location>
</feature>
<dbReference type="PANTHER" id="PTHR14024:SF49">
    <property type="entry name" value="LIPID STORAGE DROPLETS SURFACE-BINDING PROTEIN 1"/>
    <property type="match status" value="1"/>
</dbReference>
<organism evidence="5 6">
    <name type="scientific">Blomia tropicalis</name>
    <name type="common">Mite</name>
    <dbReference type="NCBI Taxonomy" id="40697"/>
    <lineage>
        <taxon>Eukaryota</taxon>
        <taxon>Metazoa</taxon>
        <taxon>Ecdysozoa</taxon>
        <taxon>Arthropoda</taxon>
        <taxon>Chelicerata</taxon>
        <taxon>Arachnida</taxon>
        <taxon>Acari</taxon>
        <taxon>Acariformes</taxon>
        <taxon>Sarcoptiformes</taxon>
        <taxon>Astigmata</taxon>
        <taxon>Glycyphagoidea</taxon>
        <taxon>Echimyopodidae</taxon>
        <taxon>Blomia</taxon>
    </lineage>
</organism>
<proteinExistence type="inferred from homology"/>